<keyword evidence="2" id="KW-1185">Reference proteome</keyword>
<evidence type="ECO:0008006" key="3">
    <source>
        <dbReference type="Google" id="ProtNLM"/>
    </source>
</evidence>
<dbReference type="GO" id="GO:0009055">
    <property type="term" value="F:electron transfer activity"/>
    <property type="evidence" value="ECO:0007669"/>
    <property type="project" value="InterPro"/>
</dbReference>
<accession>A0A1Z4GAP7</accession>
<proteinExistence type="predicted"/>
<protein>
    <recommendedName>
        <fullName evidence="3">Cytochrome c domain-containing protein</fullName>
    </recommendedName>
</protein>
<sequence>MRKQQRFLLLIVGLSLGLSVLIGYINPQKVFGQIPLPDDATLIARRRAEVASNFVVQPPTRPLRVVERVRRDTFGDVGLTPVSTLAQLDRLLYPSIPNSIRERVLEGSTFFTTPNRVENGFGSTSMQTRCAGCHLNAIETVPNEGLLTGVSNVSRANRTTPTNYSFVSGDTQVNGGRAPGSRLDPVDSDGSVSLSRLSIASSGELDAVNNTGRTAAFTVFGDYSASTNVFDPLNGNTNRVTGSGQNYSGFLQHVRPPNEQLKALDPTIDCKPDAIPSVSEDRNLVGFNPTTQQSSLGFRRAISEFAGPPYIGRGLIEAIPNQDIINATDPNDIRGDKSSIKTALFQCTGDCVTGQINVIPSNIPAAQQQQRQNELLATGVGRFGLRANGSEMLQFILGGMFGSLSMTNLFSPVEQVIADPTIAPYNRNCRNLIPDGPAPDQFELDVSVPFSERNFIRSTAPPEFGRNLLAVLRAKDPSRDLPGNNPAARVQRGAKLFGVDLVAFANRTIAGKMPRGGDGLDGNAINQSDRMVGCVNCHTPIQRTGLSPANGDPSLGPDAQALIDALSYRWAPLFSDINIHRGPVIDAERFSPIPRDPFLVSRAYAVGQRSGGNNFATFMTYDLMRNFASDSFTNQQATALGEQFRTPPLTGIGRVGPPFMHDARVFLSTFNRDTTPAGTVTTNSEVTNEPLVVRNVDEALLAAIELHDLPAPDDSKKSTLPGGGCPVPPGGKVVNKIGYDGSLNSSNKVVVDYGPSPENVICPPYNSPLSNTHRSEAREVMARFRSLTRDDQRAIIAFLREL</sequence>
<dbReference type="SUPFAM" id="SSF46626">
    <property type="entry name" value="Cytochrome c"/>
    <property type="match status" value="1"/>
</dbReference>
<evidence type="ECO:0000313" key="1">
    <source>
        <dbReference type="EMBL" id="BAY14595.1"/>
    </source>
</evidence>
<reference evidence="1 2" key="1">
    <citation type="submission" date="2017-06" db="EMBL/GenBank/DDBJ databases">
        <title>Genome sequencing of cyanobaciteial culture collection at National Institute for Environmental Studies (NIES).</title>
        <authorList>
            <person name="Hirose Y."/>
            <person name="Shimura Y."/>
            <person name="Fujisawa T."/>
            <person name="Nakamura Y."/>
            <person name="Kawachi M."/>
        </authorList>
    </citation>
    <scope>NUCLEOTIDE SEQUENCE [LARGE SCALE GENOMIC DNA]</scope>
    <source>
        <strain evidence="1 2">NIES-21</strain>
    </source>
</reference>
<dbReference type="OrthoDB" id="9805202at2"/>
<dbReference type="GO" id="GO:0020037">
    <property type="term" value="F:heme binding"/>
    <property type="evidence" value="ECO:0007669"/>
    <property type="project" value="InterPro"/>
</dbReference>
<dbReference type="AlphaFoldDB" id="A0A1Z4GAP7"/>
<organism evidence="1 2">
    <name type="scientific">Anabaenopsis circularis NIES-21</name>
    <dbReference type="NCBI Taxonomy" id="1085406"/>
    <lineage>
        <taxon>Bacteria</taxon>
        <taxon>Bacillati</taxon>
        <taxon>Cyanobacteriota</taxon>
        <taxon>Cyanophyceae</taxon>
        <taxon>Nostocales</taxon>
        <taxon>Nodulariaceae</taxon>
        <taxon>Anabaenopsis</taxon>
    </lineage>
</organism>
<dbReference type="InterPro" id="IPR036909">
    <property type="entry name" value="Cyt_c-like_dom_sf"/>
</dbReference>
<dbReference type="Proteomes" id="UP000218287">
    <property type="component" value="Chromosome"/>
</dbReference>
<dbReference type="EMBL" id="AP018174">
    <property type="protein sequence ID" value="BAY14595.1"/>
    <property type="molecule type" value="Genomic_DNA"/>
</dbReference>
<gene>
    <name evidence="1" type="ORF">NIES21_03520</name>
</gene>
<name>A0A1Z4GAP7_9CYAN</name>
<evidence type="ECO:0000313" key="2">
    <source>
        <dbReference type="Proteomes" id="UP000218287"/>
    </source>
</evidence>